<feature type="signal peptide" evidence="2">
    <location>
        <begin position="1"/>
        <end position="21"/>
    </location>
</feature>
<gene>
    <name evidence="3" type="ORF">BCR42DRAFT_427319</name>
</gene>
<reference evidence="3 4" key="1">
    <citation type="submission" date="2016-07" db="EMBL/GenBank/DDBJ databases">
        <title>Pervasive Adenine N6-methylation of Active Genes in Fungi.</title>
        <authorList>
            <consortium name="DOE Joint Genome Institute"/>
            <person name="Mondo S.J."/>
            <person name="Dannebaum R.O."/>
            <person name="Kuo R.C."/>
            <person name="Labutti K."/>
            <person name="Haridas S."/>
            <person name="Kuo A."/>
            <person name="Salamov A."/>
            <person name="Ahrendt S.R."/>
            <person name="Lipzen A."/>
            <person name="Sullivan W."/>
            <person name="Andreopoulos W.B."/>
            <person name="Clum A."/>
            <person name="Lindquist E."/>
            <person name="Daum C."/>
            <person name="Ramamoorthy G.K."/>
            <person name="Gryganskyi A."/>
            <person name="Culley D."/>
            <person name="Magnuson J.K."/>
            <person name="James T.Y."/>
            <person name="O'Malley M.A."/>
            <person name="Stajich J.E."/>
            <person name="Spatafora J.W."/>
            <person name="Visel A."/>
            <person name="Grigoriev I.V."/>
        </authorList>
    </citation>
    <scope>NUCLEOTIDE SEQUENCE [LARGE SCALE GENOMIC DNA]</scope>
    <source>
        <strain evidence="3 4">NRRL 1336</strain>
    </source>
</reference>
<evidence type="ECO:0000256" key="1">
    <source>
        <dbReference type="SAM" id="MobiDB-lite"/>
    </source>
</evidence>
<feature type="compositionally biased region" description="Low complexity" evidence="1">
    <location>
        <begin position="91"/>
        <end position="108"/>
    </location>
</feature>
<protein>
    <submittedName>
        <fullName evidence="3">Uncharacterized protein</fullName>
    </submittedName>
</protein>
<dbReference type="EMBL" id="MCGE01000040">
    <property type="protein sequence ID" value="ORZ06205.1"/>
    <property type="molecule type" value="Genomic_DNA"/>
</dbReference>
<name>A0A1X2HZR8_9FUNG</name>
<organism evidence="3 4">
    <name type="scientific">Absidia repens</name>
    <dbReference type="NCBI Taxonomy" id="90262"/>
    <lineage>
        <taxon>Eukaryota</taxon>
        <taxon>Fungi</taxon>
        <taxon>Fungi incertae sedis</taxon>
        <taxon>Mucoromycota</taxon>
        <taxon>Mucoromycotina</taxon>
        <taxon>Mucoromycetes</taxon>
        <taxon>Mucorales</taxon>
        <taxon>Cunninghamellaceae</taxon>
        <taxon>Absidia</taxon>
    </lineage>
</organism>
<evidence type="ECO:0000313" key="3">
    <source>
        <dbReference type="EMBL" id="ORZ06205.1"/>
    </source>
</evidence>
<comment type="caution">
    <text evidence="3">The sequence shown here is derived from an EMBL/GenBank/DDBJ whole genome shotgun (WGS) entry which is preliminary data.</text>
</comment>
<accession>A0A1X2HZR8</accession>
<evidence type="ECO:0000313" key="4">
    <source>
        <dbReference type="Proteomes" id="UP000193560"/>
    </source>
</evidence>
<dbReference type="Proteomes" id="UP000193560">
    <property type="component" value="Unassembled WGS sequence"/>
</dbReference>
<evidence type="ECO:0000256" key="2">
    <source>
        <dbReference type="SAM" id="SignalP"/>
    </source>
</evidence>
<sequence length="108" mass="11692">MMMKSIPVILCIAASMTIASAQSVFLYYPEQPEPTPQPVGPCFLLMNAAGQLPYHATGSVPLDCSFHLDTKCRDGKNRRPLPIGSEPMDISSLPESSSLSFQCKLSSD</sequence>
<dbReference type="AlphaFoldDB" id="A0A1X2HZR8"/>
<feature type="region of interest" description="Disordered" evidence="1">
    <location>
        <begin position="74"/>
        <end position="108"/>
    </location>
</feature>
<keyword evidence="2" id="KW-0732">Signal</keyword>
<feature type="chain" id="PRO_5012936644" evidence="2">
    <location>
        <begin position="22"/>
        <end position="108"/>
    </location>
</feature>
<proteinExistence type="predicted"/>
<keyword evidence="4" id="KW-1185">Reference proteome</keyword>